<organism evidence="2 3">
    <name type="scientific">Rhypophila decipiens</name>
    <dbReference type="NCBI Taxonomy" id="261697"/>
    <lineage>
        <taxon>Eukaryota</taxon>
        <taxon>Fungi</taxon>
        <taxon>Dikarya</taxon>
        <taxon>Ascomycota</taxon>
        <taxon>Pezizomycotina</taxon>
        <taxon>Sordariomycetes</taxon>
        <taxon>Sordariomycetidae</taxon>
        <taxon>Sordariales</taxon>
        <taxon>Naviculisporaceae</taxon>
        <taxon>Rhypophila</taxon>
    </lineage>
</organism>
<evidence type="ECO:0000313" key="2">
    <source>
        <dbReference type="EMBL" id="KAK4213391.1"/>
    </source>
</evidence>
<feature type="transmembrane region" description="Helical" evidence="1">
    <location>
        <begin position="106"/>
        <end position="135"/>
    </location>
</feature>
<protein>
    <submittedName>
        <fullName evidence="2">Uncharacterized protein</fullName>
    </submittedName>
</protein>
<name>A0AAN6Y8N0_9PEZI</name>
<evidence type="ECO:0000313" key="3">
    <source>
        <dbReference type="Proteomes" id="UP001301769"/>
    </source>
</evidence>
<keyword evidence="1" id="KW-1133">Transmembrane helix</keyword>
<sequence length="144" mass="16988">MADEDDIPTDSRHEQLERLLIAATAVDHMHERHLAHELDMLQLRQSREFDFMRIQHSHELSVIERNYRHELDVLRLRDDTSTKADRQYLEPTDGTMRKLWRWVTGWLGLVLFFSSAGIATIYTTRLLLALFGLFLKLLGRVMGR</sequence>
<accession>A0AAN6Y8N0</accession>
<dbReference type="AlphaFoldDB" id="A0AAN6Y8N0"/>
<comment type="caution">
    <text evidence="2">The sequence shown here is derived from an EMBL/GenBank/DDBJ whole genome shotgun (WGS) entry which is preliminary data.</text>
</comment>
<dbReference type="EMBL" id="MU858109">
    <property type="protein sequence ID" value="KAK4213391.1"/>
    <property type="molecule type" value="Genomic_DNA"/>
</dbReference>
<dbReference type="Proteomes" id="UP001301769">
    <property type="component" value="Unassembled WGS sequence"/>
</dbReference>
<reference evidence="2" key="2">
    <citation type="submission" date="2023-05" db="EMBL/GenBank/DDBJ databases">
        <authorList>
            <consortium name="Lawrence Berkeley National Laboratory"/>
            <person name="Steindorff A."/>
            <person name="Hensen N."/>
            <person name="Bonometti L."/>
            <person name="Westerberg I."/>
            <person name="Brannstrom I.O."/>
            <person name="Guillou S."/>
            <person name="Cros-Aarteil S."/>
            <person name="Calhoun S."/>
            <person name="Haridas S."/>
            <person name="Kuo A."/>
            <person name="Mondo S."/>
            <person name="Pangilinan J."/>
            <person name="Riley R."/>
            <person name="Labutti K."/>
            <person name="Andreopoulos B."/>
            <person name="Lipzen A."/>
            <person name="Chen C."/>
            <person name="Yanf M."/>
            <person name="Daum C."/>
            <person name="Ng V."/>
            <person name="Clum A."/>
            <person name="Ohm R."/>
            <person name="Martin F."/>
            <person name="Silar P."/>
            <person name="Natvig D."/>
            <person name="Lalanne C."/>
            <person name="Gautier V."/>
            <person name="Ament-Velasquez S.L."/>
            <person name="Kruys A."/>
            <person name="Hutchinson M.I."/>
            <person name="Powell A.J."/>
            <person name="Barry K."/>
            <person name="Miller A.N."/>
            <person name="Grigoriev I.V."/>
            <person name="Debuchy R."/>
            <person name="Gladieux P."/>
            <person name="Thoren M.H."/>
            <person name="Johannesson H."/>
        </authorList>
    </citation>
    <scope>NUCLEOTIDE SEQUENCE</scope>
    <source>
        <strain evidence="2">PSN293</strain>
    </source>
</reference>
<proteinExistence type="predicted"/>
<keyword evidence="1" id="KW-0812">Transmembrane</keyword>
<keyword evidence="3" id="KW-1185">Reference proteome</keyword>
<keyword evidence="1" id="KW-0472">Membrane</keyword>
<evidence type="ECO:0000256" key="1">
    <source>
        <dbReference type="SAM" id="Phobius"/>
    </source>
</evidence>
<gene>
    <name evidence="2" type="ORF">QBC37DRAFT_400582</name>
</gene>
<reference evidence="2" key="1">
    <citation type="journal article" date="2023" name="Mol. Phylogenet. Evol.">
        <title>Genome-scale phylogeny and comparative genomics of the fungal order Sordariales.</title>
        <authorList>
            <person name="Hensen N."/>
            <person name="Bonometti L."/>
            <person name="Westerberg I."/>
            <person name="Brannstrom I.O."/>
            <person name="Guillou S."/>
            <person name="Cros-Aarteil S."/>
            <person name="Calhoun S."/>
            <person name="Haridas S."/>
            <person name="Kuo A."/>
            <person name="Mondo S."/>
            <person name="Pangilinan J."/>
            <person name="Riley R."/>
            <person name="LaButti K."/>
            <person name="Andreopoulos B."/>
            <person name="Lipzen A."/>
            <person name="Chen C."/>
            <person name="Yan M."/>
            <person name="Daum C."/>
            <person name="Ng V."/>
            <person name="Clum A."/>
            <person name="Steindorff A."/>
            <person name="Ohm R.A."/>
            <person name="Martin F."/>
            <person name="Silar P."/>
            <person name="Natvig D.O."/>
            <person name="Lalanne C."/>
            <person name="Gautier V."/>
            <person name="Ament-Velasquez S.L."/>
            <person name="Kruys A."/>
            <person name="Hutchinson M.I."/>
            <person name="Powell A.J."/>
            <person name="Barry K."/>
            <person name="Miller A.N."/>
            <person name="Grigoriev I.V."/>
            <person name="Debuchy R."/>
            <person name="Gladieux P."/>
            <person name="Hiltunen Thoren M."/>
            <person name="Johannesson H."/>
        </authorList>
    </citation>
    <scope>NUCLEOTIDE SEQUENCE</scope>
    <source>
        <strain evidence="2">PSN293</strain>
    </source>
</reference>